<dbReference type="AlphaFoldDB" id="A0A975BVQ9"/>
<evidence type="ECO:0000313" key="3">
    <source>
        <dbReference type="Proteomes" id="UP000663722"/>
    </source>
</evidence>
<reference evidence="2" key="1">
    <citation type="journal article" date="2021" name="Microb. Physiol.">
        <title>Proteogenomic Insights into the Physiology of Marine, Sulfate-Reducing, Filamentous Desulfonema limicola and Desulfonema magnum.</title>
        <authorList>
            <person name="Schnaars V."/>
            <person name="Wohlbrand L."/>
            <person name="Scheve S."/>
            <person name="Hinrichs C."/>
            <person name="Reinhardt R."/>
            <person name="Rabus R."/>
        </authorList>
    </citation>
    <scope>NUCLEOTIDE SEQUENCE</scope>
    <source>
        <strain evidence="2">4be13</strain>
    </source>
</reference>
<gene>
    <name evidence="2" type="ORF">dnm_087940</name>
</gene>
<name>A0A975BVQ9_9BACT</name>
<sequence>MNANFFELILSFFDAVMKQDPCSRQQILCLLKKHFDNFRKELAQVQAGGDMTPEPDLSGSDEADSEPSSPSEVEEEASISELENLLILTEKSLRRQMIFHELLSPPLSERDEDGFF</sequence>
<evidence type="ECO:0000313" key="2">
    <source>
        <dbReference type="EMBL" id="QTA92705.1"/>
    </source>
</evidence>
<keyword evidence="3" id="KW-1185">Reference proteome</keyword>
<proteinExistence type="predicted"/>
<organism evidence="2 3">
    <name type="scientific">Desulfonema magnum</name>
    <dbReference type="NCBI Taxonomy" id="45655"/>
    <lineage>
        <taxon>Bacteria</taxon>
        <taxon>Pseudomonadati</taxon>
        <taxon>Thermodesulfobacteriota</taxon>
        <taxon>Desulfobacteria</taxon>
        <taxon>Desulfobacterales</taxon>
        <taxon>Desulfococcaceae</taxon>
        <taxon>Desulfonema</taxon>
    </lineage>
</organism>
<feature type="region of interest" description="Disordered" evidence="1">
    <location>
        <begin position="44"/>
        <end position="79"/>
    </location>
</feature>
<dbReference type="KEGG" id="dmm:dnm_087940"/>
<dbReference type="Proteomes" id="UP000663722">
    <property type="component" value="Chromosome"/>
</dbReference>
<evidence type="ECO:0000256" key="1">
    <source>
        <dbReference type="SAM" id="MobiDB-lite"/>
    </source>
</evidence>
<dbReference type="EMBL" id="CP061800">
    <property type="protein sequence ID" value="QTA92705.1"/>
    <property type="molecule type" value="Genomic_DNA"/>
</dbReference>
<accession>A0A975BVQ9</accession>
<protein>
    <submittedName>
        <fullName evidence="2">Uncharacterized protein</fullName>
    </submittedName>
</protein>
<dbReference type="RefSeq" id="WP_207679953.1">
    <property type="nucleotide sequence ID" value="NZ_CP061800.1"/>
</dbReference>